<dbReference type="Proteomes" id="UP000319824">
    <property type="component" value="Unassembled WGS sequence"/>
</dbReference>
<dbReference type="Pfam" id="PF06169">
    <property type="entry name" value="DUF982"/>
    <property type="match status" value="1"/>
</dbReference>
<accession>A0A559SP17</accession>
<organism evidence="2 3">
    <name type="scientific">Rhizobium mongolense USDA 1844</name>
    <dbReference type="NCBI Taxonomy" id="1079460"/>
    <lineage>
        <taxon>Bacteria</taxon>
        <taxon>Pseudomonadati</taxon>
        <taxon>Pseudomonadota</taxon>
        <taxon>Alphaproteobacteria</taxon>
        <taxon>Hyphomicrobiales</taxon>
        <taxon>Rhizobiaceae</taxon>
        <taxon>Rhizobium/Agrobacterium group</taxon>
        <taxon>Rhizobium</taxon>
    </lineage>
</organism>
<feature type="compositionally biased region" description="Pro residues" evidence="1">
    <location>
        <begin position="112"/>
        <end position="134"/>
    </location>
</feature>
<dbReference type="AlphaFoldDB" id="A0A559SP17"/>
<feature type="region of interest" description="Disordered" evidence="1">
    <location>
        <begin position="95"/>
        <end position="163"/>
    </location>
</feature>
<feature type="compositionally biased region" description="Pro residues" evidence="1">
    <location>
        <begin position="141"/>
        <end position="163"/>
    </location>
</feature>
<sequence length="163" mass="17649">MNWHKFGPFAPLMLVMNGSEKYRLVKSVGDAAEALFASWPLDDGEEYLVAVKTCLEALHGTTSPAEARSALIRAAEEAGIPVITVVHCGSQEQTNTGMVWGHRREPSLTIIPPEPTPSPKPGPVPDRPPDVPDPPVEEPIPDLPPEEVPNPTPPPKEFPPTMK</sequence>
<dbReference type="Gene3D" id="6.10.250.730">
    <property type="match status" value="1"/>
</dbReference>
<evidence type="ECO:0000313" key="3">
    <source>
        <dbReference type="Proteomes" id="UP000319824"/>
    </source>
</evidence>
<evidence type="ECO:0000256" key="1">
    <source>
        <dbReference type="SAM" id="MobiDB-lite"/>
    </source>
</evidence>
<dbReference type="InterPro" id="IPR010385">
    <property type="entry name" value="DUF982"/>
</dbReference>
<gene>
    <name evidence="2" type="ORF">BCL32_4308</name>
</gene>
<reference evidence="2 3" key="1">
    <citation type="submission" date="2019-06" db="EMBL/GenBank/DDBJ databases">
        <title>Pac Bio to generate improved reference genome sequences for organisms with transposon mutant libraries (support for FEBA project).</title>
        <authorList>
            <person name="Blow M."/>
        </authorList>
    </citation>
    <scope>NUCLEOTIDE SEQUENCE [LARGE SCALE GENOMIC DNA]</scope>
    <source>
        <strain evidence="2 3">USDA 1844</strain>
    </source>
</reference>
<protein>
    <submittedName>
        <fullName evidence="2">Uncharacterized protein DUF982</fullName>
    </submittedName>
</protein>
<evidence type="ECO:0000313" key="2">
    <source>
        <dbReference type="EMBL" id="TVZ64106.1"/>
    </source>
</evidence>
<dbReference type="EMBL" id="VISO01000003">
    <property type="protein sequence ID" value="TVZ64106.1"/>
    <property type="molecule type" value="Genomic_DNA"/>
</dbReference>
<comment type="caution">
    <text evidence="2">The sequence shown here is derived from an EMBL/GenBank/DDBJ whole genome shotgun (WGS) entry which is preliminary data.</text>
</comment>
<proteinExistence type="predicted"/>
<name>A0A559SP17_9HYPH</name>